<dbReference type="EMBL" id="WWEN01000005">
    <property type="protein sequence ID" value="MYM56231.1"/>
    <property type="molecule type" value="Genomic_DNA"/>
</dbReference>
<dbReference type="CDD" id="cd16831">
    <property type="entry name" value="HemS-like_C"/>
    <property type="match status" value="1"/>
</dbReference>
<keyword evidence="3" id="KW-1185">Reference proteome</keyword>
<dbReference type="Gene3D" id="3.40.1570.10">
    <property type="entry name" value="HemS/ChuS/ChuX like domains"/>
    <property type="match status" value="2"/>
</dbReference>
<feature type="domain" description="Haemin-degrading HemS/ChuX" evidence="1">
    <location>
        <begin position="208"/>
        <end position="341"/>
    </location>
</feature>
<dbReference type="AlphaFoldDB" id="A0A6L8LJI7"/>
<gene>
    <name evidence="2" type="ORF">GR167_13015</name>
</gene>
<evidence type="ECO:0000259" key="1">
    <source>
        <dbReference type="Pfam" id="PF05171"/>
    </source>
</evidence>
<dbReference type="InterPro" id="IPR053733">
    <property type="entry name" value="Heme_Transport_Util_sf"/>
</dbReference>
<accession>A0A6L8LJI7</accession>
<dbReference type="SUPFAM" id="SSF144064">
    <property type="entry name" value="Heme iron utilization protein-like"/>
    <property type="match status" value="1"/>
</dbReference>
<dbReference type="GO" id="GO:0006826">
    <property type="term" value="P:iron ion transport"/>
    <property type="evidence" value="ECO:0007669"/>
    <property type="project" value="InterPro"/>
</dbReference>
<proteinExistence type="predicted"/>
<evidence type="ECO:0000313" key="3">
    <source>
        <dbReference type="Proteomes" id="UP000479043"/>
    </source>
</evidence>
<dbReference type="RefSeq" id="WP_160974074.1">
    <property type="nucleotide sequence ID" value="NZ_WWEN01000005.1"/>
</dbReference>
<dbReference type="CDD" id="cd16830">
    <property type="entry name" value="HemS-like_N"/>
    <property type="match status" value="1"/>
</dbReference>
<organism evidence="2 3">
    <name type="scientific">Thalassovita mangrovi</name>
    <dbReference type="NCBI Taxonomy" id="2692236"/>
    <lineage>
        <taxon>Bacteria</taxon>
        <taxon>Pseudomonadati</taxon>
        <taxon>Pseudomonadota</taxon>
        <taxon>Alphaproteobacteria</taxon>
        <taxon>Rhodobacterales</taxon>
        <taxon>Roseobacteraceae</taxon>
        <taxon>Thalassovita</taxon>
    </lineage>
</organism>
<name>A0A6L8LJI7_9RHOB</name>
<dbReference type="Pfam" id="PF05171">
    <property type="entry name" value="HemS"/>
    <property type="match status" value="2"/>
</dbReference>
<sequence length="350" mass="39088">MTQAPTAAEIRQARLDNPKTRDRDLADQLGISEAELVAAHVGHTATRIDPHPDQLMSQVSRLGEVMALTRNVSAVHERKGTYGEYRAGLHASMVLGKEIDLRIFPKYWVHGFAIEEQTEKGLRRTLQVFDAAGDAVHKIYMRDGSNHDAWDEVVAELKLDDQSETISVDPRQPTEAARENPEKRDVLLAEWAKMTDTHQFNRLAAKLGMNRLGAYRMVSGERWVRPLETGAVETFLNAVSAAKQPVVLFVGNKGNIQIHWGTLDNIKPMGPWLNVLDERFNLHLRGDRVAEVYAIEKPTKRGPAVSVELFDAEGGLICQIFGQRADEDDDLAVWHGLVADLPTLQEQVPA</sequence>
<evidence type="ECO:0000313" key="2">
    <source>
        <dbReference type="EMBL" id="MYM56231.1"/>
    </source>
</evidence>
<dbReference type="Proteomes" id="UP000479043">
    <property type="component" value="Unassembled WGS sequence"/>
</dbReference>
<dbReference type="InterPro" id="IPR007845">
    <property type="entry name" value="HemS/ChuX_dom"/>
</dbReference>
<protein>
    <submittedName>
        <fullName evidence="2">Hemin-degrading factor</fullName>
    </submittedName>
</protein>
<feature type="domain" description="Haemin-degrading HemS/ChuX" evidence="1">
    <location>
        <begin position="30"/>
        <end position="157"/>
    </location>
</feature>
<reference evidence="2 3" key="1">
    <citation type="submission" date="2020-01" db="EMBL/GenBank/DDBJ databases">
        <authorList>
            <person name="Chen S."/>
        </authorList>
    </citation>
    <scope>NUCLEOTIDE SEQUENCE [LARGE SCALE GENOMIC DNA]</scope>
    <source>
        <strain evidence="2 3">GS-10</strain>
    </source>
</reference>
<comment type="caution">
    <text evidence="2">The sequence shown here is derived from an EMBL/GenBank/DDBJ whole genome shotgun (WGS) entry which is preliminary data.</text>
</comment>